<sequence>MRRRRRSPSRTGHLGTGLAAAALVFAMSGCDAGIEPAPEFRGSAPASQTTAPDSPPSTAASEPATPSPSPTVPTLTVAGDVVTGLGVPWSMAVLPDDSLIVTERETAEVKRIADGQVTVLGVIGDAIEAGGEGGLLGVAISPDFEIDPRLYLYYTSPSDNRIVSVPYTSDGLGEPEIILTGIPRANVHNGGRIKFGPDGFLYAGTGDATDAASAQDPASLGGKILRITADGEPAPDNPFGNAVYTLGHRNVQGLAWDSEDRLWASEFGPDQDDELNLITSGSNYGWPEVTGAPGREEYVDAQVVWPSPATSSPSGIAIVDDVAYIGGLRGERLWQVPLFSGVAGEPVSHFEDQFGRLRDTTIGPDGELLIATNEGGGSRIVRVEMQ</sequence>
<dbReference type="RefSeq" id="WP_342450334.1">
    <property type="nucleotide sequence ID" value="NZ_JAATJL010000001.1"/>
</dbReference>
<feature type="compositionally biased region" description="Low complexity" evidence="1">
    <location>
        <begin position="43"/>
        <end position="64"/>
    </location>
</feature>
<dbReference type="SUPFAM" id="SSF50952">
    <property type="entry name" value="Soluble quinoprotein glucose dehydrogenase"/>
    <property type="match status" value="1"/>
</dbReference>
<accession>A0A846RQA5</accession>
<dbReference type="EMBL" id="JAATJL010000001">
    <property type="protein sequence ID" value="NJC22752.1"/>
    <property type="molecule type" value="Genomic_DNA"/>
</dbReference>
<dbReference type="InterPro" id="IPR012938">
    <property type="entry name" value="Glc/Sorbosone_DH"/>
</dbReference>
<gene>
    <name evidence="4" type="ORF">BJ994_001828</name>
</gene>
<evidence type="ECO:0000313" key="4">
    <source>
        <dbReference type="EMBL" id="NJC22752.1"/>
    </source>
</evidence>
<dbReference type="PROSITE" id="PS51257">
    <property type="entry name" value="PROKAR_LIPOPROTEIN"/>
    <property type="match status" value="1"/>
</dbReference>
<feature type="region of interest" description="Disordered" evidence="1">
    <location>
        <begin position="36"/>
        <end position="75"/>
    </location>
</feature>
<evidence type="ECO:0000259" key="3">
    <source>
        <dbReference type="Pfam" id="PF07995"/>
    </source>
</evidence>
<name>A0A846RQA5_9MICC</name>
<feature type="chain" id="PRO_5039446114" evidence="2">
    <location>
        <begin position="33"/>
        <end position="386"/>
    </location>
</feature>
<comment type="caution">
    <text evidence="4">The sequence shown here is derived from an EMBL/GenBank/DDBJ whole genome shotgun (WGS) entry which is preliminary data.</text>
</comment>
<dbReference type="InterPro" id="IPR011041">
    <property type="entry name" value="Quinoprot_gluc/sorb_DH_b-prop"/>
</dbReference>
<organism evidence="4 5">
    <name type="scientific">Arthrobacter pigmenti</name>
    <dbReference type="NCBI Taxonomy" id="271432"/>
    <lineage>
        <taxon>Bacteria</taxon>
        <taxon>Bacillati</taxon>
        <taxon>Actinomycetota</taxon>
        <taxon>Actinomycetes</taxon>
        <taxon>Micrococcales</taxon>
        <taxon>Micrococcaceae</taxon>
        <taxon>Arthrobacter</taxon>
    </lineage>
</organism>
<reference evidence="4 5" key="1">
    <citation type="submission" date="2020-03" db="EMBL/GenBank/DDBJ databases">
        <title>Sequencing the genomes of 1000 actinobacteria strains.</title>
        <authorList>
            <person name="Klenk H.-P."/>
        </authorList>
    </citation>
    <scope>NUCLEOTIDE SEQUENCE [LARGE SCALE GENOMIC DNA]</scope>
    <source>
        <strain evidence="4 5">DSM 16403</strain>
    </source>
</reference>
<keyword evidence="5" id="KW-1185">Reference proteome</keyword>
<dbReference type="Pfam" id="PF07995">
    <property type="entry name" value="GSDH"/>
    <property type="match status" value="1"/>
</dbReference>
<feature type="signal peptide" evidence="2">
    <location>
        <begin position="1"/>
        <end position="32"/>
    </location>
</feature>
<dbReference type="AlphaFoldDB" id="A0A846RQA5"/>
<dbReference type="Proteomes" id="UP000547458">
    <property type="component" value="Unassembled WGS sequence"/>
</dbReference>
<evidence type="ECO:0000256" key="1">
    <source>
        <dbReference type="SAM" id="MobiDB-lite"/>
    </source>
</evidence>
<keyword evidence="2" id="KW-0732">Signal</keyword>
<dbReference type="InterPro" id="IPR011042">
    <property type="entry name" value="6-blade_b-propeller_TolB-like"/>
</dbReference>
<evidence type="ECO:0000313" key="5">
    <source>
        <dbReference type="Proteomes" id="UP000547458"/>
    </source>
</evidence>
<dbReference type="PANTHER" id="PTHR19328:SF13">
    <property type="entry name" value="HIPL1 PROTEIN"/>
    <property type="match status" value="1"/>
</dbReference>
<dbReference type="Gene3D" id="2.120.10.30">
    <property type="entry name" value="TolB, C-terminal domain"/>
    <property type="match status" value="1"/>
</dbReference>
<feature type="domain" description="Glucose/Sorbosone dehydrogenase" evidence="3">
    <location>
        <begin position="87"/>
        <end position="378"/>
    </location>
</feature>
<evidence type="ECO:0000256" key="2">
    <source>
        <dbReference type="SAM" id="SignalP"/>
    </source>
</evidence>
<protein>
    <submittedName>
        <fullName evidence="4">Glucose/arabinose dehydrogenase</fullName>
    </submittedName>
</protein>
<dbReference type="PANTHER" id="PTHR19328">
    <property type="entry name" value="HEDGEHOG-INTERACTING PROTEIN"/>
    <property type="match status" value="1"/>
</dbReference>
<proteinExistence type="predicted"/>